<dbReference type="KEGG" id="smo:SELMODRAFT_137953"/>
<dbReference type="PANTHER" id="PTHR36362">
    <property type="entry name" value="DNA-DIRECTED RNA POLYMERASE SUBUNIT BETA"/>
    <property type="match status" value="1"/>
</dbReference>
<reference evidence="1 2" key="1">
    <citation type="journal article" date="2011" name="Science">
        <title>The Selaginella genome identifies genetic changes associated with the evolution of vascular plants.</title>
        <authorList>
            <person name="Banks J.A."/>
            <person name="Nishiyama T."/>
            <person name="Hasebe M."/>
            <person name="Bowman J.L."/>
            <person name="Gribskov M."/>
            <person name="dePamphilis C."/>
            <person name="Albert V.A."/>
            <person name="Aono N."/>
            <person name="Aoyama T."/>
            <person name="Ambrose B.A."/>
            <person name="Ashton N.W."/>
            <person name="Axtell M.J."/>
            <person name="Barker E."/>
            <person name="Barker M.S."/>
            <person name="Bennetzen J.L."/>
            <person name="Bonawitz N.D."/>
            <person name="Chapple C."/>
            <person name="Cheng C."/>
            <person name="Correa L.G."/>
            <person name="Dacre M."/>
            <person name="DeBarry J."/>
            <person name="Dreyer I."/>
            <person name="Elias M."/>
            <person name="Engstrom E.M."/>
            <person name="Estelle M."/>
            <person name="Feng L."/>
            <person name="Finet C."/>
            <person name="Floyd S.K."/>
            <person name="Frommer W.B."/>
            <person name="Fujita T."/>
            <person name="Gramzow L."/>
            <person name="Gutensohn M."/>
            <person name="Harholt J."/>
            <person name="Hattori M."/>
            <person name="Heyl A."/>
            <person name="Hirai T."/>
            <person name="Hiwatashi Y."/>
            <person name="Ishikawa M."/>
            <person name="Iwata M."/>
            <person name="Karol K.G."/>
            <person name="Koehler B."/>
            <person name="Kolukisaoglu U."/>
            <person name="Kubo M."/>
            <person name="Kurata T."/>
            <person name="Lalonde S."/>
            <person name="Li K."/>
            <person name="Li Y."/>
            <person name="Litt A."/>
            <person name="Lyons E."/>
            <person name="Manning G."/>
            <person name="Maruyama T."/>
            <person name="Michael T.P."/>
            <person name="Mikami K."/>
            <person name="Miyazaki S."/>
            <person name="Morinaga S."/>
            <person name="Murata T."/>
            <person name="Mueller-Roeber B."/>
            <person name="Nelson D.R."/>
            <person name="Obara M."/>
            <person name="Oguri Y."/>
            <person name="Olmstead R.G."/>
            <person name="Onodera N."/>
            <person name="Petersen B.L."/>
            <person name="Pils B."/>
            <person name="Prigge M."/>
            <person name="Rensing S.A."/>
            <person name="Riano-Pachon D.M."/>
            <person name="Roberts A.W."/>
            <person name="Sato Y."/>
            <person name="Scheller H.V."/>
            <person name="Schulz B."/>
            <person name="Schulz C."/>
            <person name="Shakirov E.V."/>
            <person name="Shibagaki N."/>
            <person name="Shinohara N."/>
            <person name="Shippen D.E."/>
            <person name="Soerensen I."/>
            <person name="Sotooka R."/>
            <person name="Sugimoto N."/>
            <person name="Sugita M."/>
            <person name="Sumikawa N."/>
            <person name="Tanurdzic M."/>
            <person name="Theissen G."/>
            <person name="Ulvskov P."/>
            <person name="Wakazuki S."/>
            <person name="Weng J.K."/>
            <person name="Willats W.W."/>
            <person name="Wipf D."/>
            <person name="Wolf P.G."/>
            <person name="Yang L."/>
            <person name="Zimmer A.D."/>
            <person name="Zhu Q."/>
            <person name="Mitros T."/>
            <person name="Hellsten U."/>
            <person name="Loque D."/>
            <person name="Otillar R."/>
            <person name="Salamov A."/>
            <person name="Schmutz J."/>
            <person name="Shapiro H."/>
            <person name="Lindquist E."/>
            <person name="Lucas S."/>
            <person name="Rokhsar D."/>
            <person name="Grigoriev I.V."/>
        </authorList>
    </citation>
    <scope>NUCLEOTIDE SEQUENCE [LARGE SCALE GENOMIC DNA]</scope>
</reference>
<name>D8TEE2_SELML</name>
<dbReference type="EMBL" id="GL377741">
    <property type="protein sequence ID" value="EFJ04975.1"/>
    <property type="molecule type" value="Genomic_DNA"/>
</dbReference>
<dbReference type="PANTHER" id="PTHR36362:SF1">
    <property type="entry name" value="DNA-DIRECTED RNA POLYMERASE SUBUNIT BETA"/>
    <property type="match status" value="1"/>
</dbReference>
<accession>D8TEE2</accession>
<sequence>MSLKIDHLILDSSTKQVEWGEAHLLAGLHEFLSTYSKRPIKKNVLGMRLDHSFGLWFVARQLEPQIIIESGGLRGHTTWVLRQAMPDARIISISPKYPLSHLEDGLGAYVDSNCEYLTGEKFVDFGYVRWDRHLRQDADRSKILVFFDDHQNHLKRMSQASRAGFKHLVFNDNCDTGHGDQYSLRQVCDQVSNGGGHTCSTNSQEAETRNLRKKMWENAVNISDLCSQGGAWWGKQGRAYDDFGKTNAPISYEQHVKNFHLLESILDTYWELPPLAAAYLTRQTTFDPARTSWPLVFNLKDTSIFSKIGFDKWLFNAYAYMVYARLKNDIPFEFQLEIEQEWVNNLGTDPKY</sequence>
<dbReference type="HOGENOM" id="CLU_052571_0_0_1"/>
<organism evidence="2">
    <name type="scientific">Selaginella moellendorffii</name>
    <name type="common">Spikemoss</name>
    <dbReference type="NCBI Taxonomy" id="88036"/>
    <lineage>
        <taxon>Eukaryota</taxon>
        <taxon>Viridiplantae</taxon>
        <taxon>Streptophyta</taxon>
        <taxon>Embryophyta</taxon>
        <taxon>Tracheophyta</taxon>
        <taxon>Lycopodiopsida</taxon>
        <taxon>Selaginellales</taxon>
        <taxon>Selaginellaceae</taxon>
        <taxon>Selaginella</taxon>
    </lineage>
</organism>
<dbReference type="AlphaFoldDB" id="D8TEE2"/>
<gene>
    <name evidence="1" type="ORF">SELMODRAFT_137953</name>
</gene>
<evidence type="ECO:0000313" key="1">
    <source>
        <dbReference type="EMBL" id="EFJ04975.1"/>
    </source>
</evidence>
<dbReference type="OrthoDB" id="1900908at2759"/>
<keyword evidence="2" id="KW-1185">Reference proteome</keyword>
<protein>
    <submittedName>
        <fullName evidence="1">Uncharacterized protein</fullName>
    </submittedName>
</protein>
<proteinExistence type="predicted"/>
<dbReference type="eggNOG" id="ENOG502QQ97">
    <property type="taxonomic scope" value="Eukaryota"/>
</dbReference>
<dbReference type="Proteomes" id="UP000001514">
    <property type="component" value="Unassembled WGS sequence"/>
</dbReference>
<evidence type="ECO:0000313" key="2">
    <source>
        <dbReference type="Proteomes" id="UP000001514"/>
    </source>
</evidence>
<dbReference type="InParanoid" id="D8TEE2"/>
<dbReference type="Gramene" id="EFJ04975">
    <property type="protein sequence ID" value="EFJ04975"/>
    <property type="gene ID" value="SELMODRAFT_137953"/>
</dbReference>